<comment type="subcellular location">
    <subcellularLocation>
        <location evidence="1">Cytoplasm</location>
    </subcellularLocation>
</comment>
<reference evidence="13" key="1">
    <citation type="journal article" date="2014" name="Science">
        <title>Ancient hybridizations among the ancestral genomes of bread wheat.</title>
        <authorList>
            <consortium name="International Wheat Genome Sequencing Consortium,"/>
            <person name="Marcussen T."/>
            <person name="Sandve S.R."/>
            <person name="Heier L."/>
            <person name="Spannagl M."/>
            <person name="Pfeifer M."/>
            <person name="Jakobsen K.S."/>
            <person name="Wulff B.B."/>
            <person name="Steuernagel B."/>
            <person name="Mayer K.F."/>
            <person name="Olsen O.A."/>
        </authorList>
    </citation>
    <scope>NUCLEOTIDE SEQUENCE [LARGE SCALE GENOMIC DNA]</scope>
    <source>
        <strain evidence="13">cv. AL8/78</strain>
    </source>
</reference>
<dbReference type="InterPro" id="IPR002194">
    <property type="entry name" value="Chaperonin_TCP-1_CS"/>
</dbReference>
<dbReference type="AlphaFoldDB" id="A0A453LIK8"/>
<reference evidence="12" key="3">
    <citation type="journal article" date="2017" name="Nature">
        <title>Genome sequence of the progenitor of the wheat D genome Aegilops tauschii.</title>
        <authorList>
            <person name="Luo M.C."/>
            <person name="Gu Y.Q."/>
            <person name="Puiu D."/>
            <person name="Wang H."/>
            <person name="Twardziok S.O."/>
            <person name="Deal K.R."/>
            <person name="Huo N."/>
            <person name="Zhu T."/>
            <person name="Wang L."/>
            <person name="Wang Y."/>
            <person name="McGuire P.E."/>
            <person name="Liu S."/>
            <person name="Long H."/>
            <person name="Ramasamy R.K."/>
            <person name="Rodriguez J.C."/>
            <person name="Van S.L."/>
            <person name="Yuan L."/>
            <person name="Wang Z."/>
            <person name="Xia Z."/>
            <person name="Xiao L."/>
            <person name="Anderson O.D."/>
            <person name="Ouyang S."/>
            <person name="Liang Y."/>
            <person name="Zimin A.V."/>
            <person name="Pertea G."/>
            <person name="Qi P."/>
            <person name="Bennetzen J.L."/>
            <person name="Dai X."/>
            <person name="Dawson M.W."/>
            <person name="Muller H.G."/>
            <person name="Kugler K."/>
            <person name="Rivarola-Duarte L."/>
            <person name="Spannagl M."/>
            <person name="Mayer K.F.X."/>
            <person name="Lu F.H."/>
            <person name="Bevan M.W."/>
            <person name="Leroy P."/>
            <person name="Li P."/>
            <person name="You F.M."/>
            <person name="Sun Q."/>
            <person name="Liu Z."/>
            <person name="Lyons E."/>
            <person name="Wicker T."/>
            <person name="Salzberg S.L."/>
            <person name="Devos K.M."/>
            <person name="Dvorak J."/>
        </authorList>
    </citation>
    <scope>NUCLEOTIDE SEQUENCE [LARGE SCALE GENOMIC DNA]</scope>
    <source>
        <strain evidence="12">cv. AL8/78</strain>
    </source>
</reference>
<dbReference type="GO" id="GO:0005832">
    <property type="term" value="C:chaperonin-containing T-complex"/>
    <property type="evidence" value="ECO:0007669"/>
    <property type="project" value="InterPro"/>
</dbReference>
<dbReference type="FunFam" id="3.30.260.10:FF:000025">
    <property type="entry name" value="Chaperonin containing TCP1 subunit 2"/>
    <property type="match status" value="1"/>
</dbReference>
<evidence type="ECO:0000256" key="6">
    <source>
        <dbReference type="ARBA" id="ARBA00022840"/>
    </source>
</evidence>
<dbReference type="GO" id="GO:0005524">
    <property type="term" value="F:ATP binding"/>
    <property type="evidence" value="ECO:0007669"/>
    <property type="project" value="UniProtKB-KW"/>
</dbReference>
<dbReference type="Pfam" id="PF00118">
    <property type="entry name" value="Cpn60_TCP1"/>
    <property type="match status" value="1"/>
</dbReference>
<dbReference type="FunFam" id="3.50.7.10:FF:000002">
    <property type="entry name" value="T-complex protein 1 subunit beta"/>
    <property type="match status" value="1"/>
</dbReference>
<dbReference type="EnsemblPlants" id="AET5Gv20789500.1">
    <property type="protein sequence ID" value="AET5Gv20789500.1"/>
    <property type="gene ID" value="AET5Gv20789500"/>
</dbReference>
<dbReference type="SUPFAM" id="SSF48592">
    <property type="entry name" value="GroEL equatorial domain-like"/>
    <property type="match status" value="1"/>
</dbReference>
<dbReference type="NCBIfam" id="NF041082">
    <property type="entry name" value="thermosome_alpha"/>
    <property type="match status" value="1"/>
</dbReference>
<keyword evidence="6 10" id="KW-0067">ATP-binding</keyword>
<dbReference type="Gramene" id="AET5Gv20789500.1">
    <property type="protein sequence ID" value="AET5Gv20789500.1"/>
    <property type="gene ID" value="AET5Gv20789500"/>
</dbReference>
<dbReference type="Gene3D" id="3.50.7.10">
    <property type="entry name" value="GroEL"/>
    <property type="match status" value="1"/>
</dbReference>
<dbReference type="GO" id="GO:0051082">
    <property type="term" value="F:unfolded protein binding"/>
    <property type="evidence" value="ECO:0007669"/>
    <property type="project" value="InterPro"/>
</dbReference>
<dbReference type="NCBIfam" id="NF041083">
    <property type="entry name" value="thermosome_beta"/>
    <property type="match status" value="1"/>
</dbReference>
<dbReference type="Gene3D" id="1.10.560.10">
    <property type="entry name" value="GroEL-like equatorial domain"/>
    <property type="match status" value="1"/>
</dbReference>
<reference evidence="13" key="2">
    <citation type="journal article" date="2017" name="Nat. Plants">
        <title>The Aegilops tauschii genome reveals multiple impacts of transposons.</title>
        <authorList>
            <person name="Zhao G."/>
            <person name="Zou C."/>
            <person name="Li K."/>
            <person name="Wang K."/>
            <person name="Li T."/>
            <person name="Gao L."/>
            <person name="Zhang X."/>
            <person name="Wang H."/>
            <person name="Yang Z."/>
            <person name="Liu X."/>
            <person name="Jiang W."/>
            <person name="Mao L."/>
            <person name="Kong X."/>
            <person name="Jiao Y."/>
            <person name="Jia J."/>
        </authorList>
    </citation>
    <scope>NUCLEOTIDE SEQUENCE [LARGE SCALE GENOMIC DNA]</scope>
    <source>
        <strain evidence="13">cv. AL8/78</strain>
    </source>
</reference>
<evidence type="ECO:0000313" key="12">
    <source>
        <dbReference type="EnsemblPlants" id="AET5Gv20789500.1"/>
    </source>
</evidence>
<dbReference type="SUPFAM" id="SSF52029">
    <property type="entry name" value="GroEL apical domain-like"/>
    <property type="match status" value="1"/>
</dbReference>
<dbReference type="PRINTS" id="PR00304">
    <property type="entry name" value="TCOMPLEXTCP1"/>
</dbReference>
<dbReference type="NCBIfam" id="TIGR02341">
    <property type="entry name" value="chap_CCT_beta"/>
    <property type="match status" value="1"/>
</dbReference>
<comment type="function">
    <text evidence="8">Molecular chaperone; assists the folding of proteins upon ATP hydrolysis. Known to play a role, in vitro, in the folding of actin and tubulin.</text>
</comment>
<reference evidence="12" key="4">
    <citation type="submission" date="2019-03" db="UniProtKB">
        <authorList>
            <consortium name="EnsemblPlants"/>
        </authorList>
    </citation>
    <scope>IDENTIFICATION</scope>
</reference>
<dbReference type="FunFam" id="1.10.560.10:FF:000045">
    <property type="entry name" value="T-complex protein 1 subunit eta"/>
    <property type="match status" value="1"/>
</dbReference>
<dbReference type="STRING" id="200361.A0A453LIK8"/>
<dbReference type="PROSITE" id="PS00751">
    <property type="entry name" value="TCP1_2"/>
    <property type="match status" value="1"/>
</dbReference>
<accession>A0A453LIK8</accession>
<name>A0A453LIK8_AEGTS</name>
<dbReference type="Proteomes" id="UP000015105">
    <property type="component" value="Chromosome 5D"/>
</dbReference>
<organism evidence="12 13">
    <name type="scientific">Aegilops tauschii subsp. strangulata</name>
    <name type="common">Goatgrass</name>
    <dbReference type="NCBI Taxonomy" id="200361"/>
    <lineage>
        <taxon>Eukaryota</taxon>
        <taxon>Viridiplantae</taxon>
        <taxon>Streptophyta</taxon>
        <taxon>Embryophyta</taxon>
        <taxon>Tracheophyta</taxon>
        <taxon>Spermatophyta</taxon>
        <taxon>Magnoliopsida</taxon>
        <taxon>Liliopsida</taxon>
        <taxon>Poales</taxon>
        <taxon>Poaceae</taxon>
        <taxon>BOP clade</taxon>
        <taxon>Pooideae</taxon>
        <taxon>Triticodae</taxon>
        <taxon>Triticeae</taxon>
        <taxon>Triticinae</taxon>
        <taxon>Aegilops</taxon>
    </lineage>
</organism>
<sequence length="544" mass="59421">ELRDRDPPASRPDPSPVPEMERVLKDDAIQEKGERARMASFVGAMAIADLVKSTLGPKGMDKILQSTGRGRSVTVTNDGATILKSLHIDNPAAKVLVDISKVQDDEVGDGTTSVVVLAGELLREAEKLVNMKIHPMTIIAGYRMAAECARNALLQKTMDNKDNTDKFRSDLMNIAMTTLSSKILSQDKEYFAELAVDAVLRLKGSTNLESIQILKKPGGSLKDSFLDEGFILDKKIGLGQPKRIENANILVANTAMDTDKVKIYGARVRVDSMSKVADIEAAEKQKMREKVEKIIGHGINCFVNRQLIYNFPEELFADAGILAVEHADFEGIERLALVTGGDIASTFDNPESVKLGHCKLIEEIMIGEDRLIHFSGVAMGQACTIVLRGASEHVLDEAERSLHDALCVLSQTVNDTRVIFGGGWPEMVMSKEVDELARRTPGKKSHAIDAFSRALQAIPTIIADNAGLDSAELISQLRAEHHKENSTVGIDVISGGLGDMQKRGICEAFKVKQAIVLSATEAAEMILRVDEIITCAPRRREDRM</sequence>
<dbReference type="InterPro" id="IPR027413">
    <property type="entry name" value="GROEL-like_equatorial_sf"/>
</dbReference>
<dbReference type="PROSITE" id="PS00995">
    <property type="entry name" value="TCP1_3"/>
    <property type="match status" value="1"/>
</dbReference>
<dbReference type="FunFam" id="1.10.560.10:FF:000017">
    <property type="entry name" value="T-complex protein 1 subunit eta"/>
    <property type="match status" value="1"/>
</dbReference>
<evidence type="ECO:0000256" key="11">
    <source>
        <dbReference type="SAM" id="MobiDB-lite"/>
    </source>
</evidence>
<reference evidence="12" key="5">
    <citation type="journal article" date="2021" name="G3 (Bethesda)">
        <title>Aegilops tauschii genome assembly Aet v5.0 features greater sequence contiguity and improved annotation.</title>
        <authorList>
            <person name="Wang L."/>
            <person name="Zhu T."/>
            <person name="Rodriguez J.C."/>
            <person name="Deal K.R."/>
            <person name="Dubcovsky J."/>
            <person name="McGuire P.E."/>
            <person name="Lux T."/>
            <person name="Spannagl M."/>
            <person name="Mayer K.F.X."/>
            <person name="Baldrich P."/>
            <person name="Meyers B.C."/>
            <person name="Huo N."/>
            <person name="Gu Y.Q."/>
            <person name="Zhou H."/>
            <person name="Devos K.M."/>
            <person name="Bennetzen J.L."/>
            <person name="Unver T."/>
            <person name="Budak H."/>
            <person name="Gulick P.J."/>
            <person name="Galiba G."/>
            <person name="Kalapos B."/>
            <person name="Nelson D.R."/>
            <person name="Li P."/>
            <person name="You F.M."/>
            <person name="Luo M.C."/>
            <person name="Dvorak J."/>
        </authorList>
    </citation>
    <scope>NUCLEOTIDE SEQUENCE [LARGE SCALE GENOMIC DNA]</scope>
    <source>
        <strain evidence="12">cv. AL8/78</strain>
    </source>
</reference>
<keyword evidence="7 10" id="KW-0143">Chaperone</keyword>
<evidence type="ECO:0000256" key="3">
    <source>
        <dbReference type="ARBA" id="ARBA00018961"/>
    </source>
</evidence>
<dbReference type="PROSITE" id="PS00750">
    <property type="entry name" value="TCP1_1"/>
    <property type="match status" value="1"/>
</dbReference>
<protein>
    <recommendedName>
        <fullName evidence="3">T-complex protein 1 subunit beta</fullName>
    </recommendedName>
    <alternativeName>
        <fullName evidence="9">CCT-beta</fullName>
    </alternativeName>
</protein>
<evidence type="ECO:0000256" key="7">
    <source>
        <dbReference type="ARBA" id="ARBA00023186"/>
    </source>
</evidence>
<dbReference type="InterPro" id="IPR012716">
    <property type="entry name" value="Chap_CCT_beta"/>
</dbReference>
<keyword evidence="5 10" id="KW-0547">Nucleotide-binding</keyword>
<keyword evidence="4" id="KW-0963">Cytoplasm</keyword>
<evidence type="ECO:0000256" key="1">
    <source>
        <dbReference type="ARBA" id="ARBA00004496"/>
    </source>
</evidence>
<evidence type="ECO:0000256" key="4">
    <source>
        <dbReference type="ARBA" id="ARBA00022490"/>
    </source>
</evidence>
<evidence type="ECO:0000256" key="5">
    <source>
        <dbReference type="ARBA" id="ARBA00022741"/>
    </source>
</evidence>
<dbReference type="Gene3D" id="3.30.260.10">
    <property type="entry name" value="TCP-1-like chaperonin intermediate domain"/>
    <property type="match status" value="1"/>
</dbReference>
<dbReference type="GO" id="GO:0140662">
    <property type="term" value="F:ATP-dependent protein folding chaperone"/>
    <property type="evidence" value="ECO:0007669"/>
    <property type="project" value="InterPro"/>
</dbReference>
<dbReference type="InterPro" id="IPR027409">
    <property type="entry name" value="GroEL-like_apical_dom_sf"/>
</dbReference>
<evidence type="ECO:0000256" key="9">
    <source>
        <dbReference type="ARBA" id="ARBA00033237"/>
    </source>
</evidence>
<dbReference type="InterPro" id="IPR017998">
    <property type="entry name" value="Chaperone_TCP-1"/>
</dbReference>
<dbReference type="PANTHER" id="PTHR11353">
    <property type="entry name" value="CHAPERONIN"/>
    <property type="match status" value="1"/>
</dbReference>
<dbReference type="InterPro" id="IPR027410">
    <property type="entry name" value="TCP-1-like_intermed_sf"/>
</dbReference>
<feature type="region of interest" description="Disordered" evidence="11">
    <location>
        <begin position="1"/>
        <end position="23"/>
    </location>
</feature>
<evidence type="ECO:0000256" key="8">
    <source>
        <dbReference type="ARBA" id="ARBA00024677"/>
    </source>
</evidence>
<evidence type="ECO:0000256" key="10">
    <source>
        <dbReference type="RuleBase" id="RU004187"/>
    </source>
</evidence>
<dbReference type="SUPFAM" id="SSF54849">
    <property type="entry name" value="GroEL-intermediate domain like"/>
    <property type="match status" value="1"/>
</dbReference>
<evidence type="ECO:0000313" key="13">
    <source>
        <dbReference type="Proteomes" id="UP000015105"/>
    </source>
</evidence>
<dbReference type="InterPro" id="IPR002423">
    <property type="entry name" value="Cpn60/GroEL/TCP-1"/>
</dbReference>
<keyword evidence="13" id="KW-1185">Reference proteome</keyword>
<comment type="similarity">
    <text evidence="2 10">Belongs to the TCP-1 chaperonin family.</text>
</comment>
<evidence type="ECO:0000256" key="2">
    <source>
        <dbReference type="ARBA" id="ARBA00008020"/>
    </source>
</evidence>
<dbReference type="InterPro" id="IPR053374">
    <property type="entry name" value="TCP-1_chaperonin"/>
</dbReference>
<proteinExistence type="inferred from homology"/>
<dbReference type="InterPro" id="IPR054827">
    <property type="entry name" value="thermosome_alpha"/>
</dbReference>
<dbReference type="GO" id="GO:0016887">
    <property type="term" value="F:ATP hydrolysis activity"/>
    <property type="evidence" value="ECO:0007669"/>
    <property type="project" value="InterPro"/>
</dbReference>
<dbReference type="CDD" id="cd03336">
    <property type="entry name" value="TCP1_beta"/>
    <property type="match status" value="1"/>
</dbReference>